<protein>
    <submittedName>
        <fullName evidence="2">Amidohydrolase, PncC family</fullName>
    </submittedName>
</protein>
<dbReference type="InterPro" id="IPR008136">
    <property type="entry name" value="CinA_C"/>
</dbReference>
<dbReference type="EMBL" id="CP018799">
    <property type="protein sequence ID" value="ATX79574.1"/>
    <property type="molecule type" value="Genomic_DNA"/>
</dbReference>
<accession>A0A2K8L3P0</accession>
<keyword evidence="3" id="KW-1185">Reference proteome</keyword>
<dbReference type="InterPro" id="IPR036653">
    <property type="entry name" value="CinA-like_C"/>
</dbReference>
<feature type="domain" description="CinA C-terminal" evidence="1">
    <location>
        <begin position="178"/>
        <end position="325"/>
    </location>
</feature>
<evidence type="ECO:0000313" key="2">
    <source>
        <dbReference type="EMBL" id="ATX79574.1"/>
    </source>
</evidence>
<dbReference type="RefSeq" id="WP_100277452.1">
    <property type="nucleotide sequence ID" value="NZ_CP018799.1"/>
</dbReference>
<keyword evidence="2" id="KW-0378">Hydrolase</keyword>
<organism evidence="2 3">
    <name type="scientific">Mariprofundus aestuarium</name>
    <dbReference type="NCBI Taxonomy" id="1921086"/>
    <lineage>
        <taxon>Bacteria</taxon>
        <taxon>Pseudomonadati</taxon>
        <taxon>Pseudomonadota</taxon>
        <taxon>Candidatius Mariprofundia</taxon>
        <taxon>Mariprofundales</taxon>
        <taxon>Mariprofundaceae</taxon>
        <taxon>Mariprofundus</taxon>
    </lineage>
</organism>
<dbReference type="AlphaFoldDB" id="A0A2K8L3P0"/>
<dbReference type="NCBIfam" id="TIGR00199">
    <property type="entry name" value="PncC_domain"/>
    <property type="match status" value="1"/>
</dbReference>
<dbReference type="Proteomes" id="UP000231701">
    <property type="component" value="Chromosome"/>
</dbReference>
<dbReference type="Gene3D" id="3.90.950.20">
    <property type="entry name" value="CinA-like"/>
    <property type="match status" value="1"/>
</dbReference>
<dbReference type="KEGG" id="maes:Ga0123461_1155"/>
<dbReference type="GO" id="GO:0016787">
    <property type="term" value="F:hydrolase activity"/>
    <property type="evidence" value="ECO:0007669"/>
    <property type="project" value="UniProtKB-KW"/>
</dbReference>
<proteinExistence type="predicted"/>
<sequence>MIRAQWIISEAGLQSLNGAGVSTGWLKAWVRSAGADSVSIHLLESHGWQHEDAEWRIFFADESELLKAAVALGLKAESDQSGHFEIPDASRFMLDNPQRTCWSFQKDGSLIIFISQGDIAYQRWLYLNVINGGKSLIPLAIYPDNSGAFELESGLSGSLLSRGESLPGHALNGNGMLIEEQVVEVLRDRGLTLRTVESCTAGAIAGRIGRVPGASDVLDRSWVTYSNAAKSEEVGVAFKTIESFGAVSREVVSAMAEGGCDGHSACIAVSGIAGPGGGSYDKPVGTVWIAVAIPGENAEARLLNLSGSRHEIQWRTVNAALSLLLVALENRRS</sequence>
<evidence type="ECO:0000259" key="1">
    <source>
        <dbReference type="Pfam" id="PF02464"/>
    </source>
</evidence>
<dbReference type="OrthoDB" id="9801454at2"/>
<name>A0A2K8L3P0_MARES</name>
<dbReference type="Pfam" id="PF02464">
    <property type="entry name" value="CinA"/>
    <property type="match status" value="1"/>
</dbReference>
<dbReference type="SUPFAM" id="SSF142433">
    <property type="entry name" value="CinA-like"/>
    <property type="match status" value="1"/>
</dbReference>
<gene>
    <name evidence="2" type="ORF">Ga0123461_1155</name>
</gene>
<evidence type="ECO:0000313" key="3">
    <source>
        <dbReference type="Proteomes" id="UP000231701"/>
    </source>
</evidence>
<reference evidence="2 3" key="1">
    <citation type="submission" date="2016-12" db="EMBL/GenBank/DDBJ databases">
        <title>Isolation and genomic insights into novel planktonic Zetaproteobacteria from stratified waters of the Chesapeake Bay.</title>
        <authorList>
            <person name="McAllister S.M."/>
            <person name="Kato S."/>
            <person name="Chan C.S."/>
            <person name="Chiu B.K."/>
            <person name="Field E.K."/>
        </authorList>
    </citation>
    <scope>NUCLEOTIDE SEQUENCE [LARGE SCALE GENOMIC DNA]</scope>
    <source>
        <strain evidence="2 3">CP-5</strain>
    </source>
</reference>